<reference evidence="1 3" key="1">
    <citation type="submission" date="2017-03" db="EMBL/GenBank/DDBJ databases">
        <authorList>
            <person name="Fouts D."/>
            <person name="Stalin M.J."/>
            <person name="Chen L."/>
            <person name="Wright M."/>
            <person name="Sutton G."/>
            <person name="Nguyen K."/>
            <person name="Vanduin D."/>
            <person name="Rojas L."/>
            <person name="Hujer A."/>
            <person name="Hujer K."/>
            <person name="Bonomo R."/>
            <person name="Kreiswirth B."/>
            <person name="Adams M."/>
        </authorList>
    </citation>
    <scope>NUCLEOTIDE SEQUENCE [LARGE SCALE GENOMIC DNA]</scope>
    <source>
        <strain evidence="1 3">39383</strain>
    </source>
</reference>
<proteinExistence type="predicted"/>
<gene>
    <name evidence="1" type="ORF">B5L96_15255</name>
    <name evidence="2" type="ORF">EAO28_15145</name>
</gene>
<name>A0A237PKW3_KLEPN</name>
<evidence type="ECO:0000313" key="3">
    <source>
        <dbReference type="Proteomes" id="UP000196447"/>
    </source>
</evidence>
<evidence type="ECO:0000313" key="1">
    <source>
        <dbReference type="EMBL" id="OVF70456.1"/>
    </source>
</evidence>
<evidence type="ECO:0000313" key="2">
    <source>
        <dbReference type="EMBL" id="RRE43668.1"/>
    </source>
</evidence>
<accession>A0A237PKW3</accession>
<dbReference type="Proteomes" id="UP000272440">
    <property type="component" value="Unassembled WGS sequence"/>
</dbReference>
<dbReference type="EMBL" id="RCZY01000002">
    <property type="protein sequence ID" value="RRE43668.1"/>
    <property type="molecule type" value="Genomic_DNA"/>
</dbReference>
<dbReference type="AlphaFoldDB" id="A0A237PKW3"/>
<protein>
    <submittedName>
        <fullName evidence="2">Uncharacterized protein</fullName>
    </submittedName>
</protein>
<organism evidence="2 4">
    <name type="scientific">Klebsiella pneumoniae</name>
    <dbReference type="NCBI Taxonomy" id="573"/>
    <lineage>
        <taxon>Bacteria</taxon>
        <taxon>Pseudomonadati</taxon>
        <taxon>Pseudomonadota</taxon>
        <taxon>Gammaproteobacteria</taxon>
        <taxon>Enterobacterales</taxon>
        <taxon>Enterobacteriaceae</taxon>
        <taxon>Klebsiella/Raoultella group</taxon>
        <taxon>Klebsiella</taxon>
        <taxon>Klebsiella pneumoniae complex</taxon>
    </lineage>
</organism>
<evidence type="ECO:0000313" key="4">
    <source>
        <dbReference type="Proteomes" id="UP000272440"/>
    </source>
</evidence>
<dbReference type="EMBL" id="NDBK01000069">
    <property type="protein sequence ID" value="OVF70456.1"/>
    <property type="molecule type" value="Genomic_DNA"/>
</dbReference>
<sequence length="62" mass="7159">MFAVVPCQWRRIIGSNSEVTRGNAKKVFNRLFFQQCGEECRKKPPFCRFNRRNGAPGGILLE</sequence>
<comment type="caution">
    <text evidence="2">The sequence shown here is derived from an EMBL/GenBank/DDBJ whole genome shotgun (WGS) entry which is preliminary data.</text>
</comment>
<dbReference type="Proteomes" id="UP000196447">
    <property type="component" value="Unassembled WGS sequence"/>
</dbReference>
<reference evidence="2 4" key="2">
    <citation type="journal article" date="2019" name="Antimicrob. Agents Chemother.">
        <title>Applying Rapid Whole Genome Sequencing to Predict Phenotypic Antimicrobial Susceptibility Testing Results Among Carbapenem-Resistant Klebsiella pneumoniae Clinical Isolates.</title>
        <authorList>
            <person name="Tamma P.D."/>
            <person name="Fan Y."/>
            <person name="Bergman Y."/>
            <person name="Pertea G."/>
            <person name="Kazmi A."/>
            <person name="Lewis S."/>
            <person name="Carroll K.C."/>
            <person name="Schatz M.C."/>
            <person name="Timp W."/>
            <person name="Simner P.J."/>
        </authorList>
    </citation>
    <scope>NUCLEOTIDE SEQUENCE [LARGE SCALE GENOMIC DNA]</scope>
    <source>
        <strain evidence="2 4">KLPN_33</strain>
    </source>
</reference>